<comment type="caution">
    <text evidence="1">The sequence shown here is derived from an EMBL/GenBank/DDBJ whole genome shotgun (WGS) entry which is preliminary data.</text>
</comment>
<protein>
    <submittedName>
        <fullName evidence="1">Uncharacterized protein</fullName>
    </submittedName>
</protein>
<proteinExistence type="predicted"/>
<organism evidence="1 2">
    <name type="scientific">Eretmocerus hayati</name>
    <dbReference type="NCBI Taxonomy" id="131215"/>
    <lineage>
        <taxon>Eukaryota</taxon>
        <taxon>Metazoa</taxon>
        <taxon>Ecdysozoa</taxon>
        <taxon>Arthropoda</taxon>
        <taxon>Hexapoda</taxon>
        <taxon>Insecta</taxon>
        <taxon>Pterygota</taxon>
        <taxon>Neoptera</taxon>
        <taxon>Endopterygota</taxon>
        <taxon>Hymenoptera</taxon>
        <taxon>Apocrita</taxon>
        <taxon>Proctotrupomorpha</taxon>
        <taxon>Chalcidoidea</taxon>
        <taxon>Aphelinidae</taxon>
        <taxon>Aphelininae</taxon>
        <taxon>Eretmocerus</taxon>
    </lineage>
</organism>
<sequence>MHQEIDNPAPLMMTAEDRRNYEATNICHFCEKEITDPLVKVIDHNHRGEGKYRGAAHTICKLHCVDPPVVVVVLHGSASYDSHSLIKDICSGEHLRQEECVTNINGAEQQKQHLPGPLSTSPSSSGSDRNSFIFFVDLQGFKNHGEFIVEEALIADVKKADYQHWLFMPPYSIKNLSQKERITAQWYTENCHGLSWNQGIYPYSEASRKFDETLFNACEPYDDRPIFIFVMGNEEEEWLKQLAPIFF</sequence>
<evidence type="ECO:0000313" key="2">
    <source>
        <dbReference type="Proteomes" id="UP001239111"/>
    </source>
</evidence>
<evidence type="ECO:0000313" key="1">
    <source>
        <dbReference type="EMBL" id="KAJ8678109.1"/>
    </source>
</evidence>
<reference evidence="1" key="1">
    <citation type="submission" date="2023-04" db="EMBL/GenBank/DDBJ databases">
        <title>A chromosome-level genome assembly of the parasitoid wasp Eretmocerus hayati.</title>
        <authorList>
            <person name="Zhong Y."/>
            <person name="Liu S."/>
            <person name="Liu Y."/>
        </authorList>
    </citation>
    <scope>NUCLEOTIDE SEQUENCE</scope>
    <source>
        <strain evidence="1">ZJU_SS_LIU_2023</strain>
    </source>
</reference>
<name>A0ACC2P6C2_9HYME</name>
<dbReference type="Proteomes" id="UP001239111">
    <property type="component" value="Chromosome 2"/>
</dbReference>
<accession>A0ACC2P6C2</accession>
<dbReference type="EMBL" id="CM056742">
    <property type="protein sequence ID" value="KAJ8678109.1"/>
    <property type="molecule type" value="Genomic_DNA"/>
</dbReference>
<gene>
    <name evidence="1" type="ORF">QAD02_013896</name>
</gene>
<keyword evidence="2" id="KW-1185">Reference proteome</keyword>